<evidence type="ECO:0000256" key="4">
    <source>
        <dbReference type="ARBA" id="ARBA00023136"/>
    </source>
</evidence>
<dbReference type="Gene3D" id="1.20.1250.20">
    <property type="entry name" value="MFS general substrate transporter like domains"/>
    <property type="match status" value="2"/>
</dbReference>
<feature type="transmembrane region" description="Helical" evidence="5">
    <location>
        <begin position="93"/>
        <end position="117"/>
    </location>
</feature>
<sequence length="455" mass="46623">MFVCLFTIVLAILDQNIVSAAIVPIVRDLDPVHGVDQVAWLVAAFSLAATVVLPLYGRLCDAWGPKEVFLGTVLTFLIGSVLCGAAQSMGQLIAFRAVQGAGAGGLMSVTMVVIAHLRDPDDDGSRGSGALAGVVGGLGMAVGPLIGGLFAEHGHWRWIFYVNVPLGVLILAGGVLVLRIPRHGGSPHVDLPGAALIGGASAALLLLCDWGGDRYPWSSPAILGLGAATVALLGAFLWWQRRSADPILPPGLFRVPAVRDSFIIQAVVGAALVGSIVFLMVYLQAGRGISAGRAGTFPAFLAGGLALSALAFNRFRWSVRTSMVIGTLCAAAALGGLALTRDDTSFWLIRAELVLLGVGFAQLLGKLIVAVQQAAPRHQLGAATTGIRFFQSLGGAIGAAAFGSLLNAMGTITAGVDAVFAVAALLMLLAGALATRLRTPAPAAARSPAEVPARG</sequence>
<keyword evidence="8" id="KW-1185">Reference proteome</keyword>
<feature type="transmembrane region" description="Helical" evidence="5">
    <location>
        <begin position="295"/>
        <end position="312"/>
    </location>
</feature>
<feature type="transmembrane region" description="Helical" evidence="5">
    <location>
        <begin position="262"/>
        <end position="283"/>
    </location>
</feature>
<evidence type="ECO:0000256" key="1">
    <source>
        <dbReference type="ARBA" id="ARBA00004651"/>
    </source>
</evidence>
<dbReference type="GO" id="GO:0005886">
    <property type="term" value="C:plasma membrane"/>
    <property type="evidence" value="ECO:0007669"/>
    <property type="project" value="UniProtKB-SubCell"/>
</dbReference>
<evidence type="ECO:0000256" key="3">
    <source>
        <dbReference type="ARBA" id="ARBA00022989"/>
    </source>
</evidence>
<keyword evidence="4 5" id="KW-0472">Membrane</keyword>
<feature type="transmembrane region" description="Helical" evidence="5">
    <location>
        <begin position="39"/>
        <end position="56"/>
    </location>
</feature>
<feature type="transmembrane region" description="Helical" evidence="5">
    <location>
        <begin position="129"/>
        <end position="150"/>
    </location>
</feature>
<dbReference type="PROSITE" id="PS50850">
    <property type="entry name" value="MFS"/>
    <property type="match status" value="1"/>
</dbReference>
<dbReference type="PANTHER" id="PTHR23501">
    <property type="entry name" value="MAJOR FACILITATOR SUPERFAMILY"/>
    <property type="match status" value="1"/>
</dbReference>
<protein>
    <recommendedName>
        <fullName evidence="6">Major facilitator superfamily (MFS) profile domain-containing protein</fullName>
    </recommendedName>
</protein>
<feature type="transmembrane region" description="Helical" evidence="5">
    <location>
        <begin position="68"/>
        <end position="87"/>
    </location>
</feature>
<dbReference type="InterPro" id="IPR011701">
    <property type="entry name" value="MFS"/>
</dbReference>
<dbReference type="PANTHER" id="PTHR23501:SF197">
    <property type="entry name" value="COMD"/>
    <property type="match status" value="1"/>
</dbReference>
<dbReference type="AlphaFoldDB" id="A0A919IFC9"/>
<evidence type="ECO:0000313" key="8">
    <source>
        <dbReference type="Proteomes" id="UP000619479"/>
    </source>
</evidence>
<comment type="subcellular location">
    <subcellularLocation>
        <location evidence="1">Cell membrane</location>
        <topology evidence="1">Multi-pass membrane protein</topology>
    </subcellularLocation>
</comment>
<comment type="caution">
    <text evidence="7">The sequence shown here is derived from an EMBL/GenBank/DDBJ whole genome shotgun (WGS) entry which is preliminary data.</text>
</comment>
<feature type="transmembrane region" description="Helical" evidence="5">
    <location>
        <begin position="219"/>
        <end position="239"/>
    </location>
</feature>
<dbReference type="SUPFAM" id="SSF103473">
    <property type="entry name" value="MFS general substrate transporter"/>
    <property type="match status" value="1"/>
</dbReference>
<gene>
    <name evidence="7" type="ORF">Acy02nite_26750</name>
</gene>
<feature type="transmembrane region" description="Helical" evidence="5">
    <location>
        <begin position="156"/>
        <end position="177"/>
    </location>
</feature>
<feature type="transmembrane region" description="Helical" evidence="5">
    <location>
        <begin position="324"/>
        <end position="341"/>
    </location>
</feature>
<dbReference type="InterPro" id="IPR036259">
    <property type="entry name" value="MFS_trans_sf"/>
</dbReference>
<reference evidence="7" key="1">
    <citation type="submission" date="2021-01" db="EMBL/GenBank/DDBJ databases">
        <title>Whole genome shotgun sequence of Actinoplanes cyaneus NBRC 14990.</title>
        <authorList>
            <person name="Komaki H."/>
            <person name="Tamura T."/>
        </authorList>
    </citation>
    <scope>NUCLEOTIDE SEQUENCE</scope>
    <source>
        <strain evidence="7">NBRC 14990</strain>
    </source>
</reference>
<dbReference type="EMBL" id="BOMH01000018">
    <property type="protein sequence ID" value="GID64794.1"/>
    <property type="molecule type" value="Genomic_DNA"/>
</dbReference>
<dbReference type="Pfam" id="PF07690">
    <property type="entry name" value="MFS_1"/>
    <property type="match status" value="1"/>
</dbReference>
<feature type="transmembrane region" description="Helical" evidence="5">
    <location>
        <begin position="389"/>
        <end position="412"/>
    </location>
</feature>
<dbReference type="GO" id="GO:0022857">
    <property type="term" value="F:transmembrane transporter activity"/>
    <property type="evidence" value="ECO:0007669"/>
    <property type="project" value="InterPro"/>
</dbReference>
<feature type="domain" description="Major facilitator superfamily (MFS) profile" evidence="6">
    <location>
        <begin position="1"/>
        <end position="442"/>
    </location>
</feature>
<accession>A0A919IFC9</accession>
<proteinExistence type="predicted"/>
<evidence type="ECO:0000256" key="5">
    <source>
        <dbReference type="SAM" id="Phobius"/>
    </source>
</evidence>
<feature type="transmembrane region" description="Helical" evidence="5">
    <location>
        <begin position="347"/>
        <end position="369"/>
    </location>
</feature>
<dbReference type="Proteomes" id="UP000619479">
    <property type="component" value="Unassembled WGS sequence"/>
</dbReference>
<dbReference type="InterPro" id="IPR020846">
    <property type="entry name" value="MFS_dom"/>
</dbReference>
<keyword evidence="3 5" id="KW-1133">Transmembrane helix</keyword>
<organism evidence="7 8">
    <name type="scientific">Actinoplanes cyaneus</name>
    <dbReference type="NCBI Taxonomy" id="52696"/>
    <lineage>
        <taxon>Bacteria</taxon>
        <taxon>Bacillati</taxon>
        <taxon>Actinomycetota</taxon>
        <taxon>Actinomycetes</taxon>
        <taxon>Micromonosporales</taxon>
        <taxon>Micromonosporaceae</taxon>
        <taxon>Actinoplanes</taxon>
    </lineage>
</organism>
<evidence type="ECO:0000256" key="2">
    <source>
        <dbReference type="ARBA" id="ARBA00022692"/>
    </source>
</evidence>
<keyword evidence="2 5" id="KW-0812">Transmembrane</keyword>
<feature type="transmembrane region" description="Helical" evidence="5">
    <location>
        <begin position="418"/>
        <end position="437"/>
    </location>
</feature>
<evidence type="ECO:0000313" key="7">
    <source>
        <dbReference type="EMBL" id="GID64794.1"/>
    </source>
</evidence>
<evidence type="ECO:0000259" key="6">
    <source>
        <dbReference type="PROSITE" id="PS50850"/>
    </source>
</evidence>
<name>A0A919IFC9_9ACTN</name>